<accession>A0A1E3NNL5</accession>
<dbReference type="STRING" id="763406.A0A1E3NNL5"/>
<dbReference type="GeneID" id="30176343"/>
<evidence type="ECO:0000313" key="14">
    <source>
        <dbReference type="Proteomes" id="UP000094455"/>
    </source>
</evidence>
<evidence type="ECO:0000259" key="12">
    <source>
        <dbReference type="Pfam" id="PF01593"/>
    </source>
</evidence>
<keyword evidence="5 11" id="KW-0285">Flavoprotein</keyword>
<keyword evidence="14" id="KW-1185">Reference proteome</keyword>
<dbReference type="PANTHER" id="PTHR42923">
    <property type="entry name" value="PROTOPORPHYRINOGEN OXIDASE"/>
    <property type="match status" value="1"/>
</dbReference>
<dbReference type="RefSeq" id="XP_019018381.1">
    <property type="nucleotide sequence ID" value="XM_019159656.1"/>
</dbReference>
<dbReference type="SUPFAM" id="SSF54373">
    <property type="entry name" value="FAD-linked reductases, C-terminal domain"/>
    <property type="match status" value="1"/>
</dbReference>
<feature type="domain" description="Amine oxidase" evidence="12">
    <location>
        <begin position="25"/>
        <end position="481"/>
    </location>
</feature>
<keyword evidence="7 11" id="KW-0560">Oxidoreductase</keyword>
<keyword evidence="8 11" id="KW-0350">Heme biosynthesis</keyword>
<evidence type="ECO:0000256" key="4">
    <source>
        <dbReference type="ARBA" id="ARBA00012867"/>
    </source>
</evidence>
<evidence type="ECO:0000256" key="10">
    <source>
        <dbReference type="ARBA" id="ARBA00047554"/>
    </source>
</evidence>
<evidence type="ECO:0000256" key="11">
    <source>
        <dbReference type="RuleBase" id="RU367069"/>
    </source>
</evidence>
<comment type="cofactor">
    <cofactor evidence="11">
        <name>FAD</name>
        <dbReference type="ChEBI" id="CHEBI:57692"/>
    </cofactor>
    <text evidence="11">Binds 1 FAD per subunit.</text>
</comment>
<comment type="subcellular location">
    <subcellularLocation>
        <location evidence="11">Mitochondrion inner membrane</location>
    </subcellularLocation>
</comment>
<dbReference type="InterPro" id="IPR004572">
    <property type="entry name" value="Protoporphyrinogen_oxidase"/>
</dbReference>
<evidence type="ECO:0000256" key="1">
    <source>
        <dbReference type="ARBA" id="ARBA00002600"/>
    </source>
</evidence>
<dbReference type="NCBIfam" id="TIGR00562">
    <property type="entry name" value="proto_IX_ox"/>
    <property type="match status" value="1"/>
</dbReference>
<dbReference type="InterPro" id="IPR050464">
    <property type="entry name" value="Zeta_carotene_desat/Oxidored"/>
</dbReference>
<comment type="function">
    <text evidence="1 11">Catalyzes the 6-electron oxidation of protoporphyrinogen-IX to form protoporphyrin-IX.</text>
</comment>
<dbReference type="GO" id="GO:0005743">
    <property type="term" value="C:mitochondrial inner membrane"/>
    <property type="evidence" value="ECO:0007669"/>
    <property type="project" value="UniProtKB-SubCell"/>
</dbReference>
<gene>
    <name evidence="13" type="ORF">PICMEDRAFT_10278</name>
</gene>
<dbReference type="AlphaFoldDB" id="A0A1E3NNL5"/>
<name>A0A1E3NNL5_9ASCO</name>
<proteinExistence type="inferred from homology"/>
<evidence type="ECO:0000256" key="5">
    <source>
        <dbReference type="ARBA" id="ARBA00022630"/>
    </source>
</evidence>
<dbReference type="UniPathway" id="UPA00251">
    <property type="reaction ID" value="UER00324"/>
</dbReference>
<evidence type="ECO:0000256" key="3">
    <source>
        <dbReference type="ARBA" id="ARBA00010551"/>
    </source>
</evidence>
<dbReference type="EC" id="1.3.3.4" evidence="4 11"/>
<evidence type="ECO:0000313" key="13">
    <source>
        <dbReference type="EMBL" id="ODQ47268.1"/>
    </source>
</evidence>
<sequence>MVVPNMQGLKQLAANSRVSVIGGGISGLSFAYFLGKLRPDVRVTVYEQQGRVGGYIQTNRASEQTQKQTRCVGERALKMEKGPRTLRGVSPGTLIIVDLLKKMGRLGQLRGVHVGSKGNRKYLVKRSGDGDAQVGSVRGELIEVPGPGCRLSTVGKFLASDLGRVGLAGFAKDLFFRPAAGDEERLDRMSVEEFFTRHFGRRMITDIGSALMYGIYAADVADLNVQSVMPGLVELERQEGSVARAMLKRLFRARPRDDASKRPSALDEDLQLYVDRLGSDFDLANLAVLLKKFPMLAMTDGLSTLCEGLRGSLPGNVTVVTDSGVEKISTAGAGGAPVVTFDDGREEACDHVRSTTNAQVFGGLVADTAPELARQLAEFRYTSVTVCNVLIPQREVKQYEGFGFLVPKARFSKDARVMGVIFDSDVEEHSSVLFPAGVARGLPPVLVAGGSTAAAEPPSAETRAALQAVEREIVGREDPRPAADQFTKVTFMLNVAGPRAPPVSQLRQVVAETFANLLGGGPLPPGWALERTTLRDSIPLYDVAGEGFPRRRVAVETALGKRFGGRVSVGGMTFARGIGVPDAVVSSLRAAAALAGGA</sequence>
<protein>
    <recommendedName>
        <fullName evidence="4 11">Protoporphyrinogen oxidase</fullName>
        <ecNumber evidence="4 11">1.3.3.4</ecNumber>
    </recommendedName>
</protein>
<dbReference type="Proteomes" id="UP000094455">
    <property type="component" value="Unassembled WGS sequence"/>
</dbReference>
<dbReference type="GO" id="GO:0004729">
    <property type="term" value="F:oxygen-dependent protoporphyrinogen oxidase activity"/>
    <property type="evidence" value="ECO:0007669"/>
    <property type="project" value="UniProtKB-UniRule"/>
</dbReference>
<evidence type="ECO:0000256" key="2">
    <source>
        <dbReference type="ARBA" id="ARBA00005073"/>
    </source>
</evidence>
<dbReference type="InterPro" id="IPR002937">
    <property type="entry name" value="Amino_oxidase"/>
</dbReference>
<reference evidence="13 14" key="1">
    <citation type="journal article" date="2016" name="Proc. Natl. Acad. Sci. U.S.A.">
        <title>Comparative genomics of biotechnologically important yeasts.</title>
        <authorList>
            <person name="Riley R."/>
            <person name="Haridas S."/>
            <person name="Wolfe K.H."/>
            <person name="Lopes M.R."/>
            <person name="Hittinger C.T."/>
            <person name="Goeker M."/>
            <person name="Salamov A.A."/>
            <person name="Wisecaver J.H."/>
            <person name="Long T.M."/>
            <person name="Calvey C.H."/>
            <person name="Aerts A.L."/>
            <person name="Barry K.W."/>
            <person name="Choi C."/>
            <person name="Clum A."/>
            <person name="Coughlan A.Y."/>
            <person name="Deshpande S."/>
            <person name="Douglass A.P."/>
            <person name="Hanson S.J."/>
            <person name="Klenk H.-P."/>
            <person name="LaButti K.M."/>
            <person name="Lapidus A."/>
            <person name="Lindquist E.A."/>
            <person name="Lipzen A.M."/>
            <person name="Meier-Kolthoff J.P."/>
            <person name="Ohm R.A."/>
            <person name="Otillar R.P."/>
            <person name="Pangilinan J.L."/>
            <person name="Peng Y."/>
            <person name="Rokas A."/>
            <person name="Rosa C.A."/>
            <person name="Scheuner C."/>
            <person name="Sibirny A.A."/>
            <person name="Slot J.C."/>
            <person name="Stielow J.B."/>
            <person name="Sun H."/>
            <person name="Kurtzman C.P."/>
            <person name="Blackwell M."/>
            <person name="Grigoriev I.V."/>
            <person name="Jeffries T.W."/>
        </authorList>
    </citation>
    <scope>NUCLEOTIDE SEQUENCE [LARGE SCALE GENOMIC DNA]</scope>
    <source>
        <strain evidence="13 14">NRRL Y-2026</strain>
    </source>
</reference>
<evidence type="ECO:0000256" key="9">
    <source>
        <dbReference type="ARBA" id="ARBA00023244"/>
    </source>
</evidence>
<evidence type="ECO:0000256" key="6">
    <source>
        <dbReference type="ARBA" id="ARBA00022827"/>
    </source>
</evidence>
<comment type="similarity">
    <text evidence="3 11">Belongs to the protoporphyrinogen/coproporphyrinogen oxidase family. Protoporphyrinogen oxidase subfamily.</text>
</comment>
<dbReference type="EMBL" id="KV454002">
    <property type="protein sequence ID" value="ODQ47268.1"/>
    <property type="molecule type" value="Genomic_DNA"/>
</dbReference>
<dbReference type="Pfam" id="PF01593">
    <property type="entry name" value="Amino_oxidase"/>
    <property type="match status" value="1"/>
</dbReference>
<keyword evidence="9 11" id="KW-0627">Porphyrin biosynthesis</keyword>
<organism evidence="13 14">
    <name type="scientific">Pichia membranifaciens NRRL Y-2026</name>
    <dbReference type="NCBI Taxonomy" id="763406"/>
    <lineage>
        <taxon>Eukaryota</taxon>
        <taxon>Fungi</taxon>
        <taxon>Dikarya</taxon>
        <taxon>Ascomycota</taxon>
        <taxon>Saccharomycotina</taxon>
        <taxon>Pichiomycetes</taxon>
        <taxon>Pichiales</taxon>
        <taxon>Pichiaceae</taxon>
        <taxon>Pichia</taxon>
    </lineage>
</organism>
<evidence type="ECO:0000256" key="8">
    <source>
        <dbReference type="ARBA" id="ARBA00023133"/>
    </source>
</evidence>
<dbReference type="SUPFAM" id="SSF51905">
    <property type="entry name" value="FAD/NAD(P)-binding domain"/>
    <property type="match status" value="1"/>
</dbReference>
<dbReference type="GO" id="GO:0006782">
    <property type="term" value="P:protoporphyrinogen IX biosynthetic process"/>
    <property type="evidence" value="ECO:0007669"/>
    <property type="project" value="UniProtKB-UniRule"/>
</dbReference>
<dbReference type="OrthoDB" id="438553at2759"/>
<comment type="pathway">
    <text evidence="2 11">Porphyrin-containing compound metabolism; protoporphyrin-IX biosynthesis; protoporphyrin-IX from protoporphyrinogen-IX: step 1/1.</text>
</comment>
<dbReference type="PANTHER" id="PTHR42923:SF3">
    <property type="entry name" value="PROTOPORPHYRINOGEN OXIDASE"/>
    <property type="match status" value="1"/>
</dbReference>
<comment type="catalytic activity">
    <reaction evidence="10 11">
        <text>protoporphyrinogen IX + 3 O2 = protoporphyrin IX + 3 H2O2</text>
        <dbReference type="Rhea" id="RHEA:25576"/>
        <dbReference type="ChEBI" id="CHEBI:15379"/>
        <dbReference type="ChEBI" id="CHEBI:16240"/>
        <dbReference type="ChEBI" id="CHEBI:57306"/>
        <dbReference type="ChEBI" id="CHEBI:57307"/>
        <dbReference type="EC" id="1.3.3.4"/>
    </reaction>
</comment>
<dbReference type="Gene3D" id="3.50.50.60">
    <property type="entry name" value="FAD/NAD(P)-binding domain"/>
    <property type="match status" value="1"/>
</dbReference>
<dbReference type="InterPro" id="IPR036188">
    <property type="entry name" value="FAD/NAD-bd_sf"/>
</dbReference>
<evidence type="ECO:0000256" key="7">
    <source>
        <dbReference type="ARBA" id="ARBA00023002"/>
    </source>
</evidence>
<keyword evidence="6 11" id="KW-0274">FAD</keyword>